<keyword evidence="2" id="KW-1185">Reference proteome</keyword>
<dbReference type="EMBL" id="RCZP01000004">
    <property type="protein sequence ID" value="TPG59002.1"/>
    <property type="molecule type" value="Genomic_DNA"/>
</dbReference>
<evidence type="ECO:0000313" key="2">
    <source>
        <dbReference type="Proteomes" id="UP000317078"/>
    </source>
</evidence>
<name>A0A502GBD9_9PROT</name>
<dbReference type="AlphaFoldDB" id="A0A502GBD9"/>
<protein>
    <recommendedName>
        <fullName evidence="3">DUF484 family protein</fullName>
    </recommendedName>
</protein>
<sequence length="219" mass="22757">MGRMTFPAPQTEDGREAEAARVAAYLAAHPGFLAERPALYRALHPPRRVHGETLADHMAALLVAARAETGLVADAARLGLDLTIRSATAIAALIGAADVLGVVAAEWPALLGLECASLAAEEAPSPGLRDLPAGSVARLTEGREVLMRDHPPEAAILHGEAHALVVRDALVRLPGARPRLLVLGAREAGRLPARGATASLRLLAQALARALDGTARARP</sequence>
<organism evidence="1 2">
    <name type="scientific">Muricoccus nepalensis</name>
    <dbReference type="NCBI Taxonomy" id="1854500"/>
    <lineage>
        <taxon>Bacteria</taxon>
        <taxon>Pseudomonadati</taxon>
        <taxon>Pseudomonadota</taxon>
        <taxon>Alphaproteobacteria</taxon>
        <taxon>Acetobacterales</taxon>
        <taxon>Roseomonadaceae</taxon>
        <taxon>Muricoccus</taxon>
    </lineage>
</organism>
<evidence type="ECO:0008006" key="3">
    <source>
        <dbReference type="Google" id="ProtNLM"/>
    </source>
</evidence>
<reference evidence="1 2" key="1">
    <citation type="journal article" date="2019" name="Environ. Microbiol.">
        <title>Species interactions and distinct microbial communities in high Arctic permafrost affected cryosols are associated with the CH4 and CO2 gas fluxes.</title>
        <authorList>
            <person name="Altshuler I."/>
            <person name="Hamel J."/>
            <person name="Turney S."/>
            <person name="Magnuson E."/>
            <person name="Levesque R."/>
            <person name="Greer C."/>
            <person name="Whyte L.G."/>
        </authorList>
    </citation>
    <scope>NUCLEOTIDE SEQUENCE [LARGE SCALE GENOMIC DNA]</scope>
    <source>
        <strain evidence="1 2">S9.3B</strain>
    </source>
</reference>
<dbReference type="Proteomes" id="UP000317078">
    <property type="component" value="Unassembled WGS sequence"/>
</dbReference>
<accession>A0A502GBD9</accession>
<evidence type="ECO:0000313" key="1">
    <source>
        <dbReference type="EMBL" id="TPG59002.1"/>
    </source>
</evidence>
<comment type="caution">
    <text evidence="1">The sequence shown here is derived from an EMBL/GenBank/DDBJ whole genome shotgun (WGS) entry which is preliminary data.</text>
</comment>
<proteinExistence type="predicted"/>
<gene>
    <name evidence="1" type="ORF">EAH89_06485</name>
</gene>